<feature type="compositionally biased region" description="Basic and acidic residues" evidence="1">
    <location>
        <begin position="114"/>
        <end position="135"/>
    </location>
</feature>
<keyword evidence="3" id="KW-1185">Reference proteome</keyword>
<feature type="region of interest" description="Disordered" evidence="1">
    <location>
        <begin position="275"/>
        <end position="323"/>
    </location>
</feature>
<sequence length="323" mass="35157">PVQHGRRPLTRAKRNQEEPRGTPTIGTPVSLGLLHYIPRPTPWIDRRGVIVGAAGSRSMVVELSPMEQEAVKNLRNEERARMSGAGRRLGSKSSLKLEVNRREIKLQRRRPRKNEKAQATEQKNRDAKADAERAKNKANFLNSLAGGKTNSSEARRNRADESAQQSSGSARPQTRGPLDVSNSNNPASALGSNSVECIRVDNVSARPAIEITHRTISRRNDLHQATNVEANFDFDEEEAKKMSCDDLPGDSRELSYQTTALPVFPRFTHGSSSGRLAGAGGGVRLRDAVERPASSSSSAASADGGLAQVNEGNADQSRLLRLE</sequence>
<comment type="caution">
    <text evidence="2">The sequence shown here is derived from an EMBL/GenBank/DDBJ whole genome shotgun (WGS) entry which is preliminary data.</text>
</comment>
<proteinExistence type="predicted"/>
<feature type="compositionally biased region" description="Low complexity" evidence="1">
    <location>
        <begin position="293"/>
        <end position="302"/>
    </location>
</feature>
<evidence type="ECO:0000256" key="1">
    <source>
        <dbReference type="SAM" id="MobiDB-lite"/>
    </source>
</evidence>
<feature type="compositionally biased region" description="Polar residues" evidence="1">
    <location>
        <begin position="180"/>
        <end position="191"/>
    </location>
</feature>
<reference evidence="2 3" key="1">
    <citation type="journal article" date="2012" name="Genome Biol.">
        <title>Genome and low-iron response of an oceanic diatom adapted to chronic iron limitation.</title>
        <authorList>
            <person name="Lommer M."/>
            <person name="Specht M."/>
            <person name="Roy A.S."/>
            <person name="Kraemer L."/>
            <person name="Andreson R."/>
            <person name="Gutowska M.A."/>
            <person name="Wolf J."/>
            <person name="Bergner S.V."/>
            <person name="Schilhabel M.B."/>
            <person name="Klostermeier U.C."/>
            <person name="Beiko R.G."/>
            <person name="Rosenstiel P."/>
            <person name="Hippler M."/>
            <person name="Laroche J."/>
        </authorList>
    </citation>
    <scope>NUCLEOTIDE SEQUENCE [LARGE SCALE GENOMIC DNA]</scope>
    <source>
        <strain evidence="2 3">CCMP1005</strain>
    </source>
</reference>
<feature type="region of interest" description="Disordered" evidence="1">
    <location>
        <begin position="1"/>
        <end position="26"/>
    </location>
</feature>
<name>K0TCG2_THAOC</name>
<dbReference type="Proteomes" id="UP000266841">
    <property type="component" value="Unassembled WGS sequence"/>
</dbReference>
<dbReference type="AlphaFoldDB" id="K0TCG2"/>
<protein>
    <submittedName>
        <fullName evidence="2">Uncharacterized protein</fullName>
    </submittedName>
</protein>
<evidence type="ECO:0000313" key="3">
    <source>
        <dbReference type="Proteomes" id="UP000266841"/>
    </source>
</evidence>
<feature type="compositionally biased region" description="Polar residues" evidence="1">
    <location>
        <begin position="162"/>
        <end position="172"/>
    </location>
</feature>
<accession>K0TCG2</accession>
<evidence type="ECO:0000313" key="2">
    <source>
        <dbReference type="EMBL" id="EJK76428.1"/>
    </source>
</evidence>
<organism evidence="2 3">
    <name type="scientific">Thalassiosira oceanica</name>
    <name type="common">Marine diatom</name>
    <dbReference type="NCBI Taxonomy" id="159749"/>
    <lineage>
        <taxon>Eukaryota</taxon>
        <taxon>Sar</taxon>
        <taxon>Stramenopiles</taxon>
        <taxon>Ochrophyta</taxon>
        <taxon>Bacillariophyta</taxon>
        <taxon>Coscinodiscophyceae</taxon>
        <taxon>Thalassiosirophycidae</taxon>
        <taxon>Thalassiosirales</taxon>
        <taxon>Thalassiosiraceae</taxon>
        <taxon>Thalassiosira</taxon>
    </lineage>
</organism>
<feature type="compositionally biased region" description="Basic residues" evidence="1">
    <location>
        <begin position="1"/>
        <end position="13"/>
    </location>
</feature>
<feature type="region of interest" description="Disordered" evidence="1">
    <location>
        <begin position="80"/>
        <end position="191"/>
    </location>
</feature>
<gene>
    <name evidence="2" type="ORF">THAOC_01809</name>
</gene>
<feature type="non-terminal residue" evidence="2">
    <location>
        <position position="1"/>
    </location>
</feature>
<dbReference type="EMBL" id="AGNL01002162">
    <property type="protein sequence ID" value="EJK76428.1"/>
    <property type="molecule type" value="Genomic_DNA"/>
</dbReference>